<dbReference type="eggNOG" id="ENOG50325EG">
    <property type="taxonomic scope" value="Bacteria"/>
</dbReference>
<evidence type="ECO:0000313" key="2">
    <source>
        <dbReference type="Proteomes" id="UP000012589"/>
    </source>
</evidence>
<proteinExistence type="predicted"/>
<keyword evidence="2" id="KW-1185">Reference proteome</keyword>
<reference evidence="1 2" key="1">
    <citation type="journal article" date="2014" name="Genome Announc.">
        <title>Draft genome sequences of the altered schaedler flora, a defined bacterial community from gnotobiotic mice.</title>
        <authorList>
            <person name="Wannemuehler M.J."/>
            <person name="Overstreet A.M."/>
            <person name="Ward D.V."/>
            <person name="Phillips G.J."/>
        </authorList>
    </citation>
    <scope>NUCLEOTIDE SEQUENCE [LARGE SCALE GENOMIC DNA]</scope>
    <source>
        <strain evidence="1 2">ASF492</strain>
    </source>
</reference>
<sequence length="53" mass="6237">MSEKMITTNECEKCNYSILDETNKAKIIIYCKLKNKKYIYGQRIPCDNKNITS</sequence>
<dbReference type="AlphaFoldDB" id="N1ZVM1"/>
<gene>
    <name evidence="1" type="ORF">C823_04630</name>
</gene>
<dbReference type="Proteomes" id="UP000012589">
    <property type="component" value="Unassembled WGS sequence"/>
</dbReference>
<dbReference type="EMBL" id="AQFT01000136">
    <property type="protein sequence ID" value="EMZ21057.1"/>
    <property type="molecule type" value="Genomic_DNA"/>
</dbReference>
<comment type="caution">
    <text evidence="1">The sequence shown here is derived from an EMBL/GenBank/DDBJ whole genome shotgun (WGS) entry which is preliminary data.</text>
</comment>
<evidence type="ECO:0000313" key="1">
    <source>
        <dbReference type="EMBL" id="EMZ21057.1"/>
    </source>
</evidence>
<organism evidence="1 2">
    <name type="scientific">Eubacterium plexicaudatum ASF492</name>
    <dbReference type="NCBI Taxonomy" id="1235802"/>
    <lineage>
        <taxon>Bacteria</taxon>
        <taxon>Bacillati</taxon>
        <taxon>Bacillota</taxon>
        <taxon>Clostridia</taxon>
        <taxon>Eubacteriales</taxon>
        <taxon>Eubacteriaceae</taxon>
        <taxon>Eubacterium</taxon>
    </lineage>
</organism>
<dbReference type="STRING" id="1235802.C823_04630"/>
<name>N1ZVM1_9FIRM</name>
<dbReference type="PATRIC" id="fig|1235802.3.peg.4900"/>
<dbReference type="HOGENOM" id="CLU_3024115_0_0_9"/>
<accession>N1ZVM1</accession>
<protein>
    <submittedName>
        <fullName evidence="1">Uncharacterized protein</fullName>
    </submittedName>
</protein>